<reference evidence="3" key="1">
    <citation type="journal article" date="2011" name="PLoS Biol.">
        <title>Gene gain and loss during evolution of obligate parasitism in the white rust pathogen of Arabidopsis thaliana.</title>
        <authorList>
            <person name="Kemen E."/>
            <person name="Gardiner A."/>
            <person name="Schultz-Larsen T."/>
            <person name="Kemen A.C."/>
            <person name="Balmuth A.L."/>
            <person name="Robert-Seilaniantz A."/>
            <person name="Bailey K."/>
            <person name="Holub E."/>
            <person name="Studholme D.J."/>
            <person name="Maclean D."/>
            <person name="Jones J.D."/>
        </authorList>
    </citation>
    <scope>NUCLEOTIDE SEQUENCE</scope>
</reference>
<accession>F0W5K1</accession>
<organism evidence="3">
    <name type="scientific">Albugo laibachii Nc14</name>
    <dbReference type="NCBI Taxonomy" id="890382"/>
    <lineage>
        <taxon>Eukaryota</taxon>
        <taxon>Sar</taxon>
        <taxon>Stramenopiles</taxon>
        <taxon>Oomycota</taxon>
        <taxon>Peronosporomycetes</taxon>
        <taxon>Albuginales</taxon>
        <taxon>Albuginaceae</taxon>
        <taxon>Albugo</taxon>
    </lineage>
</organism>
<name>F0W5K1_9STRA</name>
<dbReference type="EMBL" id="FR824066">
    <property type="protein sequence ID" value="CCA16392.1"/>
    <property type="molecule type" value="Genomic_DNA"/>
</dbReference>
<dbReference type="InterPro" id="IPR052347">
    <property type="entry name" value="Isochorismatase_Nicotinamidase"/>
</dbReference>
<dbReference type="GO" id="GO:0016787">
    <property type="term" value="F:hydrolase activity"/>
    <property type="evidence" value="ECO:0007669"/>
    <property type="project" value="UniProtKB-KW"/>
</dbReference>
<dbReference type="PANTHER" id="PTHR11080:SF2">
    <property type="entry name" value="LD05707P"/>
    <property type="match status" value="1"/>
</dbReference>
<dbReference type="SUPFAM" id="SSF52499">
    <property type="entry name" value="Isochorismatase-like hydrolases"/>
    <property type="match status" value="1"/>
</dbReference>
<proteinExistence type="inferred from homology"/>
<dbReference type="InterPro" id="IPR036380">
    <property type="entry name" value="Isochorismatase-like_sf"/>
</dbReference>
<reference evidence="3" key="2">
    <citation type="submission" date="2011-02" db="EMBL/GenBank/DDBJ databases">
        <authorList>
            <person name="MacLean D."/>
        </authorList>
    </citation>
    <scope>NUCLEOTIDE SEQUENCE</scope>
</reference>
<evidence type="ECO:0000256" key="1">
    <source>
        <dbReference type="ARBA" id="ARBA00006336"/>
    </source>
</evidence>
<keyword evidence="2" id="KW-0378">Hydrolase</keyword>
<gene>
    <name evidence="3" type="primary">AlNc14C21G2166</name>
    <name evidence="3" type="ORF">ALNC14_025350</name>
</gene>
<evidence type="ECO:0000313" key="3">
    <source>
        <dbReference type="EMBL" id="CCA16392.1"/>
    </source>
</evidence>
<dbReference type="PANTHER" id="PTHR11080">
    <property type="entry name" value="PYRAZINAMIDASE/NICOTINAMIDASE"/>
    <property type="match status" value="1"/>
</dbReference>
<sequence length="303" mass="34411">MHQRFCIFYNSCPKFAFMDPKCSNAVQTASKSPRGGVCVLVIDQQVDFHPGGSLAIQNAGEDAERTAEFITANQQDVSQIVLTMDSHQQYHIAHGVFWANSKNECPEPFTQITELDIRNGVWVPRQIELREYAMYYTRNLEKHGKFVLCIWPEHCVIGTPGHNIVSVIHKAALNWSKNRLRPIQYVMKGTNSFTEHYSALRSEVEIPFDSSTRLNQDLVDNLKRADRIVICGEASSHCVAHTVRDLIDCWPRDRIRDLYLFSDCVSPVPGCEEIAEEFLSQFGKEGVNVLPSRNYNRISTSAS</sequence>
<comment type="similarity">
    <text evidence="1">Belongs to the isochorismatase family.</text>
</comment>
<evidence type="ECO:0000256" key="2">
    <source>
        <dbReference type="ARBA" id="ARBA00022801"/>
    </source>
</evidence>
<protein>
    <submittedName>
        <fullName evidence="3">Uncharacterized protein AlNc14C21G2166</fullName>
    </submittedName>
</protein>
<dbReference type="HOGENOM" id="CLU_067099_0_0_1"/>
<dbReference type="Gene3D" id="3.40.50.850">
    <property type="entry name" value="Isochorismatase-like"/>
    <property type="match status" value="1"/>
</dbReference>
<dbReference type="AlphaFoldDB" id="F0W5K1"/>